<feature type="non-terminal residue" evidence="2">
    <location>
        <position position="1"/>
    </location>
</feature>
<feature type="region of interest" description="Disordered" evidence="1">
    <location>
        <begin position="1"/>
        <end position="102"/>
    </location>
</feature>
<feature type="compositionally biased region" description="Polar residues" evidence="1">
    <location>
        <begin position="30"/>
        <end position="63"/>
    </location>
</feature>
<keyword evidence="3" id="KW-1185">Reference proteome</keyword>
<reference evidence="2" key="1">
    <citation type="submission" date="2021-02" db="EMBL/GenBank/DDBJ databases">
        <authorList>
            <person name="Dougan E. K."/>
            <person name="Rhodes N."/>
            <person name="Thang M."/>
            <person name="Chan C."/>
        </authorList>
    </citation>
    <scope>NUCLEOTIDE SEQUENCE</scope>
</reference>
<comment type="caution">
    <text evidence="2">The sequence shown here is derived from an EMBL/GenBank/DDBJ whole genome shotgun (WGS) entry which is preliminary data.</text>
</comment>
<protein>
    <submittedName>
        <fullName evidence="2">Uncharacterized protein</fullName>
    </submittedName>
</protein>
<evidence type="ECO:0000313" key="2">
    <source>
        <dbReference type="EMBL" id="CAE7227234.1"/>
    </source>
</evidence>
<evidence type="ECO:0000313" key="3">
    <source>
        <dbReference type="Proteomes" id="UP000604046"/>
    </source>
</evidence>
<dbReference type="Proteomes" id="UP000604046">
    <property type="component" value="Unassembled WGS sequence"/>
</dbReference>
<dbReference type="AlphaFoldDB" id="A0A812KB99"/>
<accession>A0A812KB99</accession>
<dbReference type="EMBL" id="CAJNDS010000671">
    <property type="protein sequence ID" value="CAE7227234.1"/>
    <property type="molecule type" value="Genomic_DNA"/>
</dbReference>
<proteinExistence type="predicted"/>
<name>A0A812KB99_9DINO</name>
<evidence type="ECO:0000256" key="1">
    <source>
        <dbReference type="SAM" id="MobiDB-lite"/>
    </source>
</evidence>
<organism evidence="2 3">
    <name type="scientific">Symbiodinium natans</name>
    <dbReference type="NCBI Taxonomy" id="878477"/>
    <lineage>
        <taxon>Eukaryota</taxon>
        <taxon>Sar</taxon>
        <taxon>Alveolata</taxon>
        <taxon>Dinophyceae</taxon>
        <taxon>Suessiales</taxon>
        <taxon>Symbiodiniaceae</taxon>
        <taxon>Symbiodinium</taxon>
    </lineage>
</organism>
<feature type="region of interest" description="Disordered" evidence="1">
    <location>
        <begin position="165"/>
        <end position="196"/>
    </location>
</feature>
<feature type="region of interest" description="Disordered" evidence="1">
    <location>
        <begin position="114"/>
        <end position="138"/>
    </location>
</feature>
<dbReference type="OrthoDB" id="9856535at2759"/>
<sequence length="196" mass="21286">HGPRQKNAGLPETQFGPTQKNAGPAESRRGPTQKNTGFTETRYGPTQKNAGPTETQYRPTQKNAGPADFQCIPTQKNAGPTETQCAPVQKNAGDRNDGTALPLPFFEHTELEGEAQEDAQEVQALESSELEPAKKSSSLDLSALLDTLLRLLEQRGPPQLYPAHLRQQVLPLHEDDSAYVPSNSPSTSSKSKQKTT</sequence>
<feature type="compositionally biased region" description="Polar residues" evidence="1">
    <location>
        <begin position="72"/>
        <end position="86"/>
    </location>
</feature>
<gene>
    <name evidence="2" type="ORF">SNAT2548_LOCUS8935</name>
</gene>